<evidence type="ECO:0000313" key="2">
    <source>
        <dbReference type="EMBL" id="GES99351.1"/>
    </source>
</evidence>
<dbReference type="Proteomes" id="UP000615446">
    <property type="component" value="Unassembled WGS sequence"/>
</dbReference>
<keyword evidence="3" id="KW-1185">Reference proteome</keyword>
<dbReference type="EMBL" id="BLAL01000278">
    <property type="protein sequence ID" value="GES99351.1"/>
    <property type="molecule type" value="Genomic_DNA"/>
</dbReference>
<dbReference type="Proteomes" id="UP000247702">
    <property type="component" value="Unassembled WGS sequence"/>
</dbReference>
<evidence type="ECO:0000313" key="3">
    <source>
        <dbReference type="Proteomes" id="UP000247702"/>
    </source>
</evidence>
<sequence>MATDMKGPETLKAPYFTLTTTLKPDDLANASSLLLSTVKSKHKLTQGFRMEVKFLQNTAQFRICLDTVLWYDVYLRMELIDETARVAREYIKNTRMQIFPEDDGPFVIDHKEVEKDTAFIRCNNKGFAHNKQACEYDHTEFVCKGNVTTRDGRETQCDFHSVSKLIVKEFSSNAYLVLVRRESIRELLFLPCPSQQQHLKFHSIAANFGKWETAQSRDKYSQNYHAHIHLLFDKKSWDDIKKLIETNETLFKLNARDYPGPNYLLQHCAELEEQRLSQVEHQCTLATISKLSENVEKLSENVGENNKILSKLSENVGENNIIFSKLSENVDNNNQSFVNAISTLTTAINTFKTDLKDLFETKKKSDVI</sequence>
<dbReference type="EMBL" id="BEXD01004281">
    <property type="protein sequence ID" value="GBC09210.1"/>
    <property type="molecule type" value="Genomic_DNA"/>
</dbReference>
<accession>A0A2Z6SFV9</accession>
<gene>
    <name evidence="2" type="ORF">RCL2_002586100</name>
    <name evidence="1" type="ORF">RclHR1_00870001</name>
</gene>
<name>A0A2Z6SFV9_9GLOM</name>
<proteinExistence type="predicted"/>
<evidence type="ECO:0000313" key="1">
    <source>
        <dbReference type="EMBL" id="GBC09210.1"/>
    </source>
</evidence>
<dbReference type="OrthoDB" id="2389543at2759"/>
<reference evidence="2" key="2">
    <citation type="submission" date="2019-10" db="EMBL/GenBank/DDBJ databases">
        <title>Conservation and host-specific expression of non-tandemly repeated heterogenous ribosome RNA gene in arbuscular mycorrhizal fungi.</title>
        <authorList>
            <person name="Maeda T."/>
            <person name="Kobayashi Y."/>
            <person name="Nakagawa T."/>
            <person name="Ezawa T."/>
            <person name="Yamaguchi K."/>
            <person name="Bino T."/>
            <person name="Nishimoto Y."/>
            <person name="Shigenobu S."/>
            <person name="Kawaguchi M."/>
        </authorList>
    </citation>
    <scope>NUCLEOTIDE SEQUENCE</scope>
    <source>
        <strain evidence="2">HR1</strain>
    </source>
</reference>
<comment type="caution">
    <text evidence="1">The sequence shown here is derived from an EMBL/GenBank/DDBJ whole genome shotgun (WGS) entry which is preliminary data.</text>
</comment>
<organism evidence="1 3">
    <name type="scientific">Rhizophagus clarus</name>
    <dbReference type="NCBI Taxonomy" id="94130"/>
    <lineage>
        <taxon>Eukaryota</taxon>
        <taxon>Fungi</taxon>
        <taxon>Fungi incertae sedis</taxon>
        <taxon>Mucoromycota</taxon>
        <taxon>Glomeromycotina</taxon>
        <taxon>Glomeromycetes</taxon>
        <taxon>Glomerales</taxon>
        <taxon>Glomeraceae</taxon>
        <taxon>Rhizophagus</taxon>
    </lineage>
</organism>
<dbReference type="AlphaFoldDB" id="A0A2Z6SFV9"/>
<protein>
    <submittedName>
        <fullName evidence="1">Uncharacterized protein</fullName>
    </submittedName>
</protein>
<reference evidence="1 3" key="1">
    <citation type="submission" date="2017-11" db="EMBL/GenBank/DDBJ databases">
        <title>The genome of Rhizophagus clarus HR1 reveals common genetic basis of auxotrophy among arbuscular mycorrhizal fungi.</title>
        <authorList>
            <person name="Kobayashi Y."/>
        </authorList>
    </citation>
    <scope>NUCLEOTIDE SEQUENCE [LARGE SCALE GENOMIC DNA]</scope>
    <source>
        <strain evidence="1 3">HR1</strain>
    </source>
</reference>